<evidence type="ECO:0000313" key="5">
    <source>
        <dbReference type="Proteomes" id="UP000604046"/>
    </source>
</evidence>
<dbReference type="PROSITE" id="PS00284">
    <property type="entry name" value="SERPIN"/>
    <property type="match status" value="1"/>
</dbReference>
<keyword evidence="5" id="KW-1185">Reference proteome</keyword>
<dbReference type="InterPro" id="IPR036186">
    <property type="entry name" value="Serpin_sf"/>
</dbReference>
<dbReference type="Pfam" id="PF00079">
    <property type="entry name" value="Serpin"/>
    <property type="match status" value="1"/>
</dbReference>
<dbReference type="InterPro" id="IPR042178">
    <property type="entry name" value="Serpin_sf_1"/>
</dbReference>
<name>A0A812MLJ4_9DINO</name>
<dbReference type="PANTHER" id="PTHR11461:SF211">
    <property type="entry name" value="GH10112P-RELATED"/>
    <property type="match status" value="1"/>
</dbReference>
<comment type="similarity">
    <text evidence="1 2">Belongs to the serpin family.</text>
</comment>
<dbReference type="InterPro" id="IPR042185">
    <property type="entry name" value="Serpin_sf_2"/>
</dbReference>
<gene>
    <name evidence="4" type="primary">Serpinb2</name>
    <name evidence="4" type="ORF">SNAT2548_LOCUS14475</name>
</gene>
<comment type="caution">
    <text evidence="4">The sequence shown here is derived from an EMBL/GenBank/DDBJ whole genome shotgun (WGS) entry which is preliminary data.</text>
</comment>
<dbReference type="PANTHER" id="PTHR11461">
    <property type="entry name" value="SERINE PROTEASE INHIBITOR, SERPIN"/>
    <property type="match status" value="1"/>
</dbReference>
<dbReference type="AlphaFoldDB" id="A0A812MLJ4"/>
<dbReference type="Proteomes" id="UP000604046">
    <property type="component" value="Unassembled WGS sequence"/>
</dbReference>
<feature type="domain" description="Serpin" evidence="3">
    <location>
        <begin position="18"/>
        <end position="353"/>
    </location>
</feature>
<evidence type="ECO:0000256" key="2">
    <source>
        <dbReference type="RuleBase" id="RU000411"/>
    </source>
</evidence>
<dbReference type="InterPro" id="IPR023796">
    <property type="entry name" value="Serpin_dom"/>
</dbReference>
<dbReference type="OrthoDB" id="419611at2759"/>
<organism evidence="4 5">
    <name type="scientific">Symbiodinium natans</name>
    <dbReference type="NCBI Taxonomy" id="878477"/>
    <lineage>
        <taxon>Eukaryota</taxon>
        <taxon>Sar</taxon>
        <taxon>Alveolata</taxon>
        <taxon>Dinophyceae</taxon>
        <taxon>Suessiales</taxon>
        <taxon>Symbiodiniaceae</taxon>
        <taxon>Symbiodinium</taxon>
    </lineage>
</organism>
<dbReference type="InterPro" id="IPR000215">
    <property type="entry name" value="Serpin_fam"/>
</dbReference>
<dbReference type="GO" id="GO:0005615">
    <property type="term" value="C:extracellular space"/>
    <property type="evidence" value="ECO:0007669"/>
    <property type="project" value="InterPro"/>
</dbReference>
<dbReference type="Gene3D" id="3.30.497.10">
    <property type="entry name" value="Antithrombin, subunit I, domain 2"/>
    <property type="match status" value="1"/>
</dbReference>
<dbReference type="EMBL" id="CAJNDS010001691">
    <property type="protein sequence ID" value="CAE7272813.1"/>
    <property type="molecule type" value="Genomic_DNA"/>
</dbReference>
<dbReference type="SUPFAM" id="SSF56574">
    <property type="entry name" value="Serpins"/>
    <property type="match status" value="1"/>
</dbReference>
<accession>A0A812MLJ4</accession>
<protein>
    <submittedName>
        <fullName evidence="4">Serpinb2 protein</fullName>
    </submittedName>
</protein>
<sequence>MPRAPGAAVLKSVNPLGFSLFRLLASRGEDALVSPLCISACLSMVAAGATAGSQAEKELMALLKTLLPNLPPASEVQMFNSAWVRARIRPDFVEAVQKKLGAEAHELMDADPSPINAWVKEKTLGRLPTLFDSLDALTVMVLVSTVFFNGTWATVFDADLTQTSQFEGFSGPRTCHMMRRKEKDVAYTENEIFQAVQLPYVGRKTWATILLPKAPGPDALAEVAASLEKIWHPLNAELYGAEVEVTLRLPRFRLSAGGSMKAVLEQLGLQEVFESTGGFLKMSDDPLVCLGEVMHQATLEVNEEGTIAAAATGAAMATRGRSKSAEMTVNRPFLFILSDSLGTLHFLGQVVAPELD</sequence>
<dbReference type="InterPro" id="IPR023795">
    <property type="entry name" value="Serpin_CS"/>
</dbReference>
<evidence type="ECO:0000313" key="4">
    <source>
        <dbReference type="EMBL" id="CAE7272813.1"/>
    </source>
</evidence>
<dbReference type="SMART" id="SM00093">
    <property type="entry name" value="SERPIN"/>
    <property type="match status" value="1"/>
</dbReference>
<evidence type="ECO:0000259" key="3">
    <source>
        <dbReference type="SMART" id="SM00093"/>
    </source>
</evidence>
<evidence type="ECO:0000256" key="1">
    <source>
        <dbReference type="ARBA" id="ARBA00009500"/>
    </source>
</evidence>
<reference evidence="4" key="1">
    <citation type="submission" date="2021-02" db="EMBL/GenBank/DDBJ databases">
        <authorList>
            <person name="Dougan E. K."/>
            <person name="Rhodes N."/>
            <person name="Thang M."/>
            <person name="Chan C."/>
        </authorList>
    </citation>
    <scope>NUCLEOTIDE SEQUENCE</scope>
</reference>
<dbReference type="GO" id="GO:0004867">
    <property type="term" value="F:serine-type endopeptidase inhibitor activity"/>
    <property type="evidence" value="ECO:0007669"/>
    <property type="project" value="InterPro"/>
</dbReference>
<dbReference type="Gene3D" id="2.30.39.10">
    <property type="entry name" value="Alpha-1-antitrypsin, domain 1"/>
    <property type="match status" value="1"/>
</dbReference>
<proteinExistence type="inferred from homology"/>